<dbReference type="Pfam" id="PF04939">
    <property type="entry name" value="RRS1"/>
    <property type="match status" value="1"/>
</dbReference>
<keyword evidence="3 5" id="KW-0690">Ribosome biogenesis</keyword>
<dbReference type="GO" id="GO:0000447">
    <property type="term" value="P:endonucleolytic cleavage in ITS1 to separate SSU-rRNA from 5.8S rRNA and LSU-rRNA from tricistronic rRNA transcript (SSU-rRNA, 5.8S rRNA, LSU-rRNA)"/>
    <property type="evidence" value="ECO:0007669"/>
    <property type="project" value="TreeGrafter"/>
</dbReference>
<evidence type="ECO:0000313" key="9">
    <source>
        <dbReference type="Proteomes" id="UP000053144"/>
    </source>
</evidence>
<evidence type="ECO:0000256" key="3">
    <source>
        <dbReference type="ARBA" id="ARBA00022517"/>
    </source>
</evidence>
<dbReference type="EMBL" id="JABFOF010000001">
    <property type="protein sequence ID" value="KAG2407929.1"/>
    <property type="molecule type" value="Genomic_DNA"/>
</dbReference>
<dbReference type="Proteomes" id="UP000743370">
    <property type="component" value="Unassembled WGS sequence"/>
</dbReference>
<feature type="region of interest" description="Disordered" evidence="6">
    <location>
        <begin position="76"/>
        <end position="95"/>
    </location>
</feature>
<comment type="subcellular location">
    <subcellularLocation>
        <location evidence="1 5">Nucleus</location>
    </subcellularLocation>
</comment>
<dbReference type="Gramene" id="KOM33044">
    <property type="protein sequence ID" value="KOM33044"/>
    <property type="gene ID" value="LR48_Vigan01g260000"/>
</dbReference>
<evidence type="ECO:0000313" key="7">
    <source>
        <dbReference type="EMBL" id="KAG2407929.1"/>
    </source>
</evidence>
<dbReference type="PANTHER" id="PTHR17602">
    <property type="entry name" value="RIBOSOME BIOGENESIS REGULATORY PROTEIN"/>
    <property type="match status" value="1"/>
</dbReference>
<feature type="compositionally biased region" description="Basic and acidic residues" evidence="6">
    <location>
        <begin position="328"/>
        <end position="343"/>
    </location>
</feature>
<dbReference type="OMA" id="NAQFLFN"/>
<gene>
    <name evidence="7" type="ORF">HKW66_Vig0027510</name>
    <name evidence="8" type="ORF">LR48_Vigan01g260000</name>
</gene>
<evidence type="ECO:0000256" key="5">
    <source>
        <dbReference type="RuleBase" id="RU364132"/>
    </source>
</evidence>
<dbReference type="PANTHER" id="PTHR17602:SF4">
    <property type="entry name" value="RIBOSOME BIOGENESIS REGULATORY PROTEIN HOMOLOG"/>
    <property type="match status" value="1"/>
</dbReference>
<dbReference type="GO" id="GO:0030687">
    <property type="term" value="C:preribosome, large subunit precursor"/>
    <property type="evidence" value="ECO:0007669"/>
    <property type="project" value="TreeGrafter"/>
</dbReference>
<reference evidence="8" key="2">
    <citation type="submission" date="2015-02" db="EMBL/GenBank/DDBJ databases">
        <authorList>
            <person name="Chooi Y.-H."/>
        </authorList>
    </citation>
    <scope>NUCLEOTIDE SEQUENCE</scope>
    <source>
        <tissue evidence="8">Seedling</tissue>
    </source>
</reference>
<reference evidence="9" key="1">
    <citation type="journal article" date="2015" name="Proc. Natl. Acad. Sci. U.S.A.">
        <title>Genome sequencing of adzuki bean (Vigna angularis) provides insight into high starch and low fat accumulation and domestication.</title>
        <authorList>
            <person name="Yang K."/>
            <person name="Tian Z."/>
            <person name="Chen C."/>
            <person name="Luo L."/>
            <person name="Zhao B."/>
            <person name="Wang Z."/>
            <person name="Yu L."/>
            <person name="Li Y."/>
            <person name="Sun Y."/>
            <person name="Li W."/>
            <person name="Chen Y."/>
            <person name="Li Y."/>
            <person name="Zhang Y."/>
            <person name="Ai D."/>
            <person name="Zhao J."/>
            <person name="Shang C."/>
            <person name="Ma Y."/>
            <person name="Wu B."/>
            <person name="Wang M."/>
            <person name="Gao L."/>
            <person name="Sun D."/>
            <person name="Zhang P."/>
            <person name="Guo F."/>
            <person name="Wang W."/>
            <person name="Li Y."/>
            <person name="Wang J."/>
            <person name="Varshney R.K."/>
            <person name="Wang J."/>
            <person name="Ling H.Q."/>
            <person name="Wan P."/>
        </authorList>
    </citation>
    <scope>NUCLEOTIDE SEQUENCE</scope>
    <source>
        <strain evidence="9">cv. Jingnong 6</strain>
    </source>
</reference>
<organism evidence="8 9">
    <name type="scientific">Phaseolus angularis</name>
    <name type="common">Azuki bean</name>
    <name type="synonym">Vigna angularis</name>
    <dbReference type="NCBI Taxonomy" id="3914"/>
    <lineage>
        <taxon>Eukaryota</taxon>
        <taxon>Viridiplantae</taxon>
        <taxon>Streptophyta</taxon>
        <taxon>Embryophyta</taxon>
        <taxon>Tracheophyta</taxon>
        <taxon>Spermatophyta</taxon>
        <taxon>Magnoliopsida</taxon>
        <taxon>eudicotyledons</taxon>
        <taxon>Gunneridae</taxon>
        <taxon>Pentapetalae</taxon>
        <taxon>rosids</taxon>
        <taxon>fabids</taxon>
        <taxon>Fabales</taxon>
        <taxon>Fabaceae</taxon>
        <taxon>Papilionoideae</taxon>
        <taxon>50 kb inversion clade</taxon>
        <taxon>NPAAA clade</taxon>
        <taxon>indigoferoid/millettioid clade</taxon>
        <taxon>Phaseoleae</taxon>
        <taxon>Vigna</taxon>
    </lineage>
</organism>
<dbReference type="STRING" id="3914.A0A0L9TSC5"/>
<reference evidence="7 10" key="3">
    <citation type="submission" date="2020-05" db="EMBL/GenBank/DDBJ databases">
        <title>Vigna angularis (adzuki bean) Var. LongXiaoDou No. 4 denovo assembly.</title>
        <authorList>
            <person name="Xiang H."/>
        </authorList>
    </citation>
    <scope>NUCLEOTIDE SEQUENCE [LARGE SCALE GENOMIC DNA]</scope>
    <source>
        <tissue evidence="7">Leaf</tissue>
    </source>
</reference>
<feature type="compositionally biased region" description="Basic residues" evidence="6">
    <location>
        <begin position="344"/>
        <end position="358"/>
    </location>
</feature>
<sequence>MEMEIEDEKQHKFDVDLGHLMVFDSNHTFPSQPPLSREDLVKQCLLKGTHLVQAIADALFTLPSTEDVDGPLVNLPPPLTKLPREKHLPKPKPPTKWEVFAKKKGIQNRKKDKIVYDEQTGTWKRRYGYDRANDEDAVPIIEAKETDDPEEDPFAKRKENKKKRIEKQDKNRLQNLKEAAKFGALPRTTTLQPSPTISYYLKLLLPRAPEASHVQLAATALPITGTQAAPKKVTKDELGNVAGIAATATASGGKFDKKLPGEKPAKHKGKYRKFLPVVEGTGIGSQEREQTEKILNKIISKNSHNILNVEKAVTMHNVKKEKKRRTEKGKASPADKKLKTEKKSFKKGNFKKGKAKGK</sequence>
<dbReference type="AlphaFoldDB" id="A0A0L9TSC5"/>
<evidence type="ECO:0000256" key="1">
    <source>
        <dbReference type="ARBA" id="ARBA00004123"/>
    </source>
</evidence>
<evidence type="ECO:0000256" key="4">
    <source>
        <dbReference type="ARBA" id="ARBA00023242"/>
    </source>
</evidence>
<feature type="compositionally biased region" description="Basic residues" evidence="6">
    <location>
        <begin position="317"/>
        <end position="327"/>
    </location>
</feature>
<feature type="region of interest" description="Disordered" evidence="6">
    <location>
        <begin position="313"/>
        <end position="358"/>
    </location>
</feature>
<name>A0A0L9TSC5_PHAAN</name>
<protein>
    <recommendedName>
        <fullName evidence="5">Ribosome biogenesis regulatory protein</fullName>
    </recommendedName>
</protein>
<evidence type="ECO:0000313" key="10">
    <source>
        <dbReference type="Proteomes" id="UP000743370"/>
    </source>
</evidence>
<dbReference type="Proteomes" id="UP000053144">
    <property type="component" value="Chromosome 1"/>
</dbReference>
<dbReference type="InterPro" id="IPR007023">
    <property type="entry name" value="Ribosom_reg"/>
</dbReference>
<dbReference type="EMBL" id="CM003371">
    <property type="protein sequence ID" value="KOM33044.1"/>
    <property type="molecule type" value="Genomic_DNA"/>
</dbReference>
<evidence type="ECO:0000256" key="6">
    <source>
        <dbReference type="SAM" id="MobiDB-lite"/>
    </source>
</evidence>
<accession>A0A0L9TSC5</accession>
<evidence type="ECO:0000256" key="2">
    <source>
        <dbReference type="ARBA" id="ARBA00010077"/>
    </source>
</evidence>
<comment type="function">
    <text evidence="5">Involved in ribosomal large subunit assembly.</text>
</comment>
<keyword evidence="4 5" id="KW-0539">Nucleus</keyword>
<evidence type="ECO:0000313" key="8">
    <source>
        <dbReference type="EMBL" id="KOM33044.1"/>
    </source>
</evidence>
<proteinExistence type="inferred from homology"/>
<dbReference type="GO" id="GO:0005730">
    <property type="term" value="C:nucleolus"/>
    <property type="evidence" value="ECO:0007669"/>
    <property type="project" value="TreeGrafter"/>
</dbReference>
<dbReference type="GO" id="GO:0042273">
    <property type="term" value="P:ribosomal large subunit biogenesis"/>
    <property type="evidence" value="ECO:0007669"/>
    <property type="project" value="TreeGrafter"/>
</dbReference>
<comment type="similarity">
    <text evidence="2 5">Belongs to the RRS1 family.</text>
</comment>
<feature type="region of interest" description="Disordered" evidence="6">
    <location>
        <begin position="144"/>
        <end position="169"/>
    </location>
</feature>